<proteinExistence type="predicted"/>
<name>A0A6C2YUT4_9BACT</name>
<reference evidence="2" key="1">
    <citation type="submission" date="2019-04" db="EMBL/GenBank/DDBJ databases">
        <authorList>
            <consortium name="Science for Life Laboratories"/>
        </authorList>
    </citation>
    <scope>NUCLEOTIDE SEQUENCE</scope>
    <source>
        <strain evidence="2">MBLW1</strain>
    </source>
</reference>
<keyword evidence="1" id="KW-0812">Transmembrane</keyword>
<keyword evidence="1" id="KW-0472">Membrane</keyword>
<keyword evidence="1" id="KW-1133">Transmembrane helix</keyword>
<dbReference type="InParanoid" id="A0A6C2YUT4"/>
<dbReference type="EMBL" id="LR586016">
    <property type="protein sequence ID" value="VIP04923.1"/>
    <property type="molecule type" value="Genomic_DNA"/>
</dbReference>
<protein>
    <submittedName>
        <fullName evidence="2">Uncharacterized protein</fullName>
    </submittedName>
</protein>
<organism evidence="2">
    <name type="scientific">Tuwongella immobilis</name>
    <dbReference type="NCBI Taxonomy" id="692036"/>
    <lineage>
        <taxon>Bacteria</taxon>
        <taxon>Pseudomonadati</taxon>
        <taxon>Planctomycetota</taxon>
        <taxon>Planctomycetia</taxon>
        <taxon>Gemmatales</taxon>
        <taxon>Gemmataceae</taxon>
        <taxon>Tuwongella</taxon>
    </lineage>
</organism>
<dbReference type="EMBL" id="LR593887">
    <property type="protein sequence ID" value="VTS07205.1"/>
    <property type="molecule type" value="Genomic_DNA"/>
</dbReference>
<dbReference type="Proteomes" id="UP000464378">
    <property type="component" value="Chromosome"/>
</dbReference>
<evidence type="ECO:0000256" key="1">
    <source>
        <dbReference type="SAM" id="Phobius"/>
    </source>
</evidence>
<dbReference type="AlphaFoldDB" id="A0A6C2YUT4"/>
<evidence type="ECO:0000313" key="2">
    <source>
        <dbReference type="EMBL" id="VIP04923.1"/>
    </source>
</evidence>
<feature type="transmembrane region" description="Helical" evidence="1">
    <location>
        <begin position="106"/>
        <end position="127"/>
    </location>
</feature>
<accession>A0A6C2YUT4</accession>
<feature type="transmembrane region" description="Helical" evidence="1">
    <location>
        <begin position="278"/>
        <end position="303"/>
    </location>
</feature>
<gene>
    <name evidence="2" type="ORF">GMBLW1_42700</name>
</gene>
<sequence>MVGRLLSFVSGYITLDPKLFVLCLGLLVCLLPLAVYFLVLSVINSRRIPVLVHGSWDFAGLLMGLSGFVLLSGPILLAAMDSLWHSAWTRGDMFAMRQWFLEQGTLISAFWGSYYVATLAVIGGVIYHRRRVTVIYNVDLMQWTDGLHRAAAQLGRMVISRPDGYWIAANRARMESLQLAALPIGEEPLDDAVPVTASGAELETQPSRPNAVHVAESELPALTSTPAAFQLQVEPFHTARNLTIYWGTTPESDRQMLEHALVTAFDASEPEGNPASGLMLTAASCLFFLSLFSVVFLFSSLFLGGRR</sequence>
<keyword evidence="3" id="KW-1185">Reference proteome</keyword>
<feature type="transmembrane region" description="Helical" evidence="1">
    <location>
        <begin position="19"/>
        <end position="43"/>
    </location>
</feature>
<evidence type="ECO:0000313" key="3">
    <source>
        <dbReference type="Proteomes" id="UP000464378"/>
    </source>
</evidence>
<dbReference type="KEGG" id="tim:GMBLW1_42700"/>
<feature type="transmembrane region" description="Helical" evidence="1">
    <location>
        <begin position="55"/>
        <end position="80"/>
    </location>
</feature>